<dbReference type="STRING" id="1313296.SAMN05661091_3207"/>
<name>A0A1X7HFS9_9BACL</name>
<accession>A0A1X7HFS9</accession>
<keyword evidence="3" id="KW-1185">Reference proteome</keyword>
<evidence type="ECO:0000313" key="3">
    <source>
        <dbReference type="Proteomes" id="UP000192940"/>
    </source>
</evidence>
<sequence length="36" mass="4175">MDTKEENFSNDNSMGSIKSLTENEAKTEPYICDFER</sequence>
<protein>
    <submittedName>
        <fullName evidence="2">Uncharacterized protein</fullName>
    </submittedName>
</protein>
<proteinExistence type="predicted"/>
<organism evidence="2 3">
    <name type="scientific">Paenibacillus uliginis N3/975</name>
    <dbReference type="NCBI Taxonomy" id="1313296"/>
    <lineage>
        <taxon>Bacteria</taxon>
        <taxon>Bacillati</taxon>
        <taxon>Bacillota</taxon>
        <taxon>Bacilli</taxon>
        <taxon>Bacillales</taxon>
        <taxon>Paenibacillaceae</taxon>
        <taxon>Paenibacillus</taxon>
    </lineage>
</organism>
<dbReference type="EMBL" id="LT840184">
    <property type="protein sequence ID" value="SMF85898.1"/>
    <property type="molecule type" value="Genomic_DNA"/>
</dbReference>
<reference evidence="2 3" key="1">
    <citation type="submission" date="2017-04" db="EMBL/GenBank/DDBJ databases">
        <authorList>
            <person name="Afonso C.L."/>
            <person name="Miller P.J."/>
            <person name="Scott M.A."/>
            <person name="Spackman E."/>
            <person name="Goraichik I."/>
            <person name="Dimitrov K.M."/>
            <person name="Suarez D.L."/>
            <person name="Swayne D.E."/>
        </authorList>
    </citation>
    <scope>NUCLEOTIDE SEQUENCE [LARGE SCALE GENOMIC DNA]</scope>
    <source>
        <strain evidence="2 3">N3/975</strain>
    </source>
</reference>
<feature type="compositionally biased region" description="Basic and acidic residues" evidence="1">
    <location>
        <begin position="21"/>
        <end position="36"/>
    </location>
</feature>
<feature type="compositionally biased region" description="Polar residues" evidence="1">
    <location>
        <begin position="9"/>
        <end position="20"/>
    </location>
</feature>
<evidence type="ECO:0000256" key="1">
    <source>
        <dbReference type="SAM" id="MobiDB-lite"/>
    </source>
</evidence>
<evidence type="ECO:0000313" key="2">
    <source>
        <dbReference type="EMBL" id="SMF85898.1"/>
    </source>
</evidence>
<dbReference type="AlphaFoldDB" id="A0A1X7HFS9"/>
<feature type="region of interest" description="Disordered" evidence="1">
    <location>
        <begin position="1"/>
        <end position="36"/>
    </location>
</feature>
<dbReference type="Proteomes" id="UP000192940">
    <property type="component" value="Chromosome I"/>
</dbReference>
<gene>
    <name evidence="2" type="ORF">SAMN05661091_3207</name>
</gene>